<comment type="caution">
    <text evidence="2">The sequence shown here is derived from an EMBL/GenBank/DDBJ whole genome shotgun (WGS) entry which is preliminary data.</text>
</comment>
<sequence>MPDFYGEYCEGLTVRQSFHRMDSAGKSPAVEYVIQDMPSYISAIRRWVVDPSQELTVNLAQINLIRFAVWGPPFNGVPDLVSSFRGDRGNVIKAREHLRLCAWQQEIADINARLNKGTYFRGGHGDKERQELPLPESKKSRMNEKRTRLEELVRRESSVSTSQQ</sequence>
<dbReference type="Proteomes" id="UP000176336">
    <property type="component" value="Unassembled WGS sequence"/>
</dbReference>
<name>A0A1F5ITX2_9BACT</name>
<dbReference type="AlphaFoldDB" id="A0A1F5ITX2"/>
<feature type="compositionally biased region" description="Basic and acidic residues" evidence="1">
    <location>
        <begin position="123"/>
        <end position="157"/>
    </location>
</feature>
<gene>
    <name evidence="2" type="ORF">A2871_02385</name>
</gene>
<evidence type="ECO:0000256" key="1">
    <source>
        <dbReference type="SAM" id="MobiDB-lite"/>
    </source>
</evidence>
<evidence type="ECO:0000313" key="2">
    <source>
        <dbReference type="EMBL" id="OGE19808.1"/>
    </source>
</evidence>
<proteinExistence type="predicted"/>
<accession>A0A1F5ITX2</accession>
<protein>
    <submittedName>
        <fullName evidence="2">Uncharacterized protein</fullName>
    </submittedName>
</protein>
<feature type="region of interest" description="Disordered" evidence="1">
    <location>
        <begin position="120"/>
        <end position="164"/>
    </location>
</feature>
<evidence type="ECO:0000313" key="3">
    <source>
        <dbReference type="Proteomes" id="UP000176336"/>
    </source>
</evidence>
<reference evidence="2 3" key="1">
    <citation type="journal article" date="2016" name="Nat. Commun.">
        <title>Thousands of microbial genomes shed light on interconnected biogeochemical processes in an aquifer system.</title>
        <authorList>
            <person name="Anantharaman K."/>
            <person name="Brown C.T."/>
            <person name="Hug L.A."/>
            <person name="Sharon I."/>
            <person name="Castelle C.J."/>
            <person name="Probst A.J."/>
            <person name="Thomas B.C."/>
            <person name="Singh A."/>
            <person name="Wilkins M.J."/>
            <person name="Karaoz U."/>
            <person name="Brodie E.L."/>
            <person name="Williams K.H."/>
            <person name="Hubbard S.S."/>
            <person name="Banfield J.F."/>
        </authorList>
    </citation>
    <scope>NUCLEOTIDE SEQUENCE [LARGE SCALE GENOMIC DNA]</scope>
</reference>
<dbReference type="EMBL" id="MFCR01000001">
    <property type="protein sequence ID" value="OGE19808.1"/>
    <property type="molecule type" value="Genomic_DNA"/>
</dbReference>
<organism evidence="2 3">
    <name type="scientific">Candidatus Daviesbacteria bacterium RIFCSPHIGHO2_01_FULL_41_23</name>
    <dbReference type="NCBI Taxonomy" id="1797764"/>
    <lineage>
        <taxon>Bacteria</taxon>
        <taxon>Candidatus Daviesiibacteriota</taxon>
    </lineage>
</organism>